<comment type="function">
    <text evidence="10">Part of the energy-coupling factor (ECF) transporter complex CbiMNOQ involved in cobalt import.</text>
</comment>
<keyword evidence="9 10" id="KW-0170">Cobalt</keyword>
<comment type="pathway">
    <text evidence="10">Cofactor biosynthesis; adenosylcobalamin biosynthesis.</text>
</comment>
<dbReference type="Pfam" id="PF02553">
    <property type="entry name" value="CbiN"/>
    <property type="match status" value="1"/>
</dbReference>
<feature type="transmembrane region" description="Helical" evidence="10">
    <location>
        <begin position="84"/>
        <end position="102"/>
    </location>
</feature>
<dbReference type="EMBL" id="CP012150">
    <property type="protein sequence ID" value="AKS33821.1"/>
    <property type="molecule type" value="Genomic_DNA"/>
</dbReference>
<dbReference type="GO" id="GO:0015087">
    <property type="term" value="F:cobalt ion transmembrane transporter activity"/>
    <property type="evidence" value="ECO:0007669"/>
    <property type="project" value="UniProtKB-UniRule"/>
</dbReference>
<dbReference type="PANTHER" id="PTHR38662">
    <property type="entry name" value="COBALT TRANSPORT PROTEIN CBIN"/>
    <property type="match status" value="1"/>
</dbReference>
<keyword evidence="5 10" id="KW-0812">Transmembrane</keyword>
<evidence type="ECO:0000256" key="10">
    <source>
        <dbReference type="HAMAP-Rule" id="MF_00330"/>
    </source>
</evidence>
<evidence type="ECO:0000256" key="4">
    <source>
        <dbReference type="ARBA" id="ARBA00022573"/>
    </source>
</evidence>
<evidence type="ECO:0000256" key="2">
    <source>
        <dbReference type="ARBA" id="ARBA00022448"/>
    </source>
</evidence>
<dbReference type="UniPathway" id="UPA00148"/>
<dbReference type="KEGG" id="mgo:AFA91_20200"/>
<dbReference type="InterPro" id="IPR003705">
    <property type="entry name" value="CbiN"/>
</dbReference>
<comment type="similarity">
    <text evidence="10">Belongs to the CbiN family.</text>
</comment>
<evidence type="ECO:0000256" key="1">
    <source>
        <dbReference type="ARBA" id="ARBA00022426"/>
    </source>
</evidence>
<evidence type="ECO:0000313" key="12">
    <source>
        <dbReference type="Proteomes" id="UP000062255"/>
    </source>
</evidence>
<keyword evidence="6 10" id="KW-1133">Transmembrane helix</keyword>
<dbReference type="AlphaFoldDB" id="A0A0K0X8W6"/>
<evidence type="ECO:0000256" key="3">
    <source>
        <dbReference type="ARBA" id="ARBA00022475"/>
    </source>
</evidence>
<sequence length="119" mass="12551">MSARERRSAFTSRSALINLGLLALIALIIAVCVAVGTPADSTQESFVGTDTTAVESIESSHPDYKPWIGQLYAPPSAEIESGLFALQAALGAGVFGYALGALRRRRPSQGRTTLEDTTP</sequence>
<accession>A0A0K0X8W6</accession>
<gene>
    <name evidence="10" type="primary">cbiN</name>
    <name evidence="11" type="ORF">AFA91_20200</name>
</gene>
<keyword evidence="1 10" id="KW-0171">Cobalt transport</keyword>
<dbReference type="HAMAP" id="MF_00330">
    <property type="entry name" value="CbiN"/>
    <property type="match status" value="1"/>
</dbReference>
<dbReference type="NCBIfam" id="NF002780">
    <property type="entry name" value="PRK02898.1"/>
    <property type="match status" value="1"/>
</dbReference>
<evidence type="ECO:0000256" key="9">
    <source>
        <dbReference type="ARBA" id="ARBA00023285"/>
    </source>
</evidence>
<proteinExistence type="inferred from homology"/>
<dbReference type="Proteomes" id="UP000062255">
    <property type="component" value="Chromosome"/>
</dbReference>
<keyword evidence="7 10" id="KW-0406">Ion transport</keyword>
<evidence type="ECO:0000313" key="11">
    <source>
        <dbReference type="EMBL" id="AKS33821.1"/>
    </source>
</evidence>
<feature type="transmembrane region" description="Helical" evidence="10">
    <location>
        <begin position="15"/>
        <end position="36"/>
    </location>
</feature>
<reference evidence="11 12" key="1">
    <citation type="submission" date="2015-07" db="EMBL/GenBank/DDBJ databases">
        <title>Complete genome sequence of Mycobacterium goodii X7B, a facultative thermophilic biodesulfurizing bacterium.</title>
        <authorList>
            <person name="Yu B."/>
            <person name="Li F."/>
            <person name="Xu P."/>
        </authorList>
    </citation>
    <scope>NUCLEOTIDE SEQUENCE [LARGE SCALE GENOMIC DNA]</scope>
    <source>
        <strain evidence="11 12">X7B</strain>
    </source>
</reference>
<evidence type="ECO:0000256" key="7">
    <source>
        <dbReference type="ARBA" id="ARBA00023065"/>
    </source>
</evidence>
<keyword evidence="3 10" id="KW-1003">Cell membrane</keyword>
<dbReference type="GO" id="GO:0009236">
    <property type="term" value="P:cobalamin biosynthetic process"/>
    <property type="evidence" value="ECO:0007669"/>
    <property type="project" value="UniProtKB-UniRule"/>
</dbReference>
<keyword evidence="2 10" id="KW-0813">Transport</keyword>
<keyword evidence="4 10" id="KW-0169">Cobalamin biosynthesis</keyword>
<protein>
    <recommendedName>
        <fullName evidence="10">Cobalt transport protein CbiN</fullName>
    </recommendedName>
    <alternativeName>
        <fullName evidence="10">Energy-coupling factor transporter probable substrate-capture protein CbiN</fullName>
        <shortName evidence="10">ECF transporter S component CbiN</shortName>
    </alternativeName>
</protein>
<dbReference type="PANTHER" id="PTHR38662:SF1">
    <property type="entry name" value="COBALT TRANSPORT PROTEIN CBIN"/>
    <property type="match status" value="1"/>
</dbReference>
<comment type="subcellular location">
    <subcellularLocation>
        <location evidence="10">Cell membrane</location>
        <topology evidence="10">Multi-pass membrane protein</topology>
    </subcellularLocation>
</comment>
<dbReference type="RefSeq" id="WP_049746267.1">
    <property type="nucleotide sequence ID" value="NZ_CP012150.1"/>
</dbReference>
<dbReference type="PATRIC" id="fig|134601.6.peg.4180"/>
<evidence type="ECO:0000256" key="8">
    <source>
        <dbReference type="ARBA" id="ARBA00023136"/>
    </source>
</evidence>
<keyword evidence="8 10" id="KW-0472">Membrane</keyword>
<name>A0A0K0X8W6_MYCGD</name>
<organism evidence="11 12">
    <name type="scientific">Mycolicibacterium goodii</name>
    <name type="common">Mycobacterium goodii</name>
    <dbReference type="NCBI Taxonomy" id="134601"/>
    <lineage>
        <taxon>Bacteria</taxon>
        <taxon>Bacillati</taxon>
        <taxon>Actinomycetota</taxon>
        <taxon>Actinomycetes</taxon>
        <taxon>Mycobacteriales</taxon>
        <taxon>Mycobacteriaceae</taxon>
        <taxon>Mycolicibacterium</taxon>
    </lineage>
</organism>
<evidence type="ECO:0000256" key="5">
    <source>
        <dbReference type="ARBA" id="ARBA00022692"/>
    </source>
</evidence>
<evidence type="ECO:0000256" key="6">
    <source>
        <dbReference type="ARBA" id="ARBA00022989"/>
    </source>
</evidence>
<dbReference type="GO" id="GO:0005886">
    <property type="term" value="C:plasma membrane"/>
    <property type="evidence" value="ECO:0007669"/>
    <property type="project" value="UniProtKB-SubCell"/>
</dbReference>
<comment type="subunit">
    <text evidence="10">Forms an energy-coupling factor (ECF) transporter complex composed of an ATP-binding protein (A component, CbiO), a transmembrane protein (T component, CbiQ) and 2 possible substrate-capture proteins (S components, CbiM and CbiN) of unknown stoichimetry.</text>
</comment>
<dbReference type="STRING" id="134601.AFA91_20200"/>
<dbReference type="OrthoDB" id="1551318at2"/>